<evidence type="ECO:0000313" key="2">
    <source>
        <dbReference type="EMBL" id="OMJ83792.1"/>
    </source>
</evidence>
<dbReference type="InterPro" id="IPR015943">
    <property type="entry name" value="WD40/YVTN_repeat-like_dom_sf"/>
</dbReference>
<comment type="similarity">
    <text evidence="1">Belongs to the WD repeat G protein beta family. Ribosomal protein RACK1 subfamily.</text>
</comment>
<dbReference type="PANTHER" id="PTHR19868">
    <property type="entry name" value="RECEPTOR FOR ACTIVATED PROTEIN KINASE C RACK1"/>
    <property type="match status" value="1"/>
</dbReference>
<gene>
    <name evidence="2" type="ORF">SteCoe_15201</name>
</gene>
<dbReference type="GO" id="GO:0045182">
    <property type="term" value="F:translation regulator activity"/>
    <property type="evidence" value="ECO:0007669"/>
    <property type="project" value="InterPro"/>
</dbReference>
<evidence type="ECO:0000256" key="1">
    <source>
        <dbReference type="ARBA" id="ARBA00007253"/>
    </source>
</evidence>
<dbReference type="EMBL" id="MPUH01000291">
    <property type="protein sequence ID" value="OMJ83792.1"/>
    <property type="molecule type" value="Genomic_DNA"/>
</dbReference>
<dbReference type="SUPFAM" id="SSF50978">
    <property type="entry name" value="WD40 repeat-like"/>
    <property type="match status" value="1"/>
</dbReference>
<comment type="caution">
    <text evidence="2">The sequence shown here is derived from an EMBL/GenBank/DDBJ whole genome shotgun (WGS) entry which is preliminary data.</text>
</comment>
<protein>
    <submittedName>
        <fullName evidence="2">Uncharacterized protein</fullName>
    </submittedName>
</protein>
<dbReference type="Proteomes" id="UP000187209">
    <property type="component" value="Unassembled WGS sequence"/>
</dbReference>
<sequence length="103" mass="11759">MIMIWQIKNNSLFYQLDTQSSINCFAFSPTRFWLAAATDDGIKVWNLDTKTLINEFTPEVFDKDGQTKIKSLSSLTVTWNCNGDILYGGFTDGFIRVYAITQN</sequence>
<accession>A0A1R2C443</accession>
<name>A0A1R2C443_9CILI</name>
<dbReference type="InterPro" id="IPR036322">
    <property type="entry name" value="WD40_repeat_dom_sf"/>
</dbReference>
<dbReference type="AlphaFoldDB" id="A0A1R2C443"/>
<evidence type="ECO:0000313" key="3">
    <source>
        <dbReference type="Proteomes" id="UP000187209"/>
    </source>
</evidence>
<reference evidence="2 3" key="1">
    <citation type="submission" date="2016-11" db="EMBL/GenBank/DDBJ databases">
        <title>The macronuclear genome of Stentor coeruleus: a giant cell with tiny introns.</title>
        <authorList>
            <person name="Slabodnick M."/>
            <person name="Ruby J.G."/>
            <person name="Reiff S.B."/>
            <person name="Swart E.C."/>
            <person name="Gosai S."/>
            <person name="Prabakaran S."/>
            <person name="Witkowska E."/>
            <person name="Larue G.E."/>
            <person name="Fisher S."/>
            <person name="Freeman R.M."/>
            <person name="Gunawardena J."/>
            <person name="Chu W."/>
            <person name="Stover N.A."/>
            <person name="Gregory B.D."/>
            <person name="Nowacki M."/>
            <person name="Derisi J."/>
            <person name="Roy S.W."/>
            <person name="Marshall W.F."/>
            <person name="Sood P."/>
        </authorList>
    </citation>
    <scope>NUCLEOTIDE SEQUENCE [LARGE SCALE GENOMIC DNA]</scope>
    <source>
        <strain evidence="2">WM001</strain>
    </source>
</reference>
<keyword evidence="3" id="KW-1185">Reference proteome</keyword>
<dbReference type="OrthoDB" id="7875889at2759"/>
<dbReference type="InterPro" id="IPR001680">
    <property type="entry name" value="WD40_rpt"/>
</dbReference>
<dbReference type="Gene3D" id="2.130.10.10">
    <property type="entry name" value="YVTN repeat-like/Quinoprotein amine dehydrogenase"/>
    <property type="match status" value="1"/>
</dbReference>
<dbReference type="Pfam" id="PF00400">
    <property type="entry name" value="WD40"/>
    <property type="match status" value="1"/>
</dbReference>
<dbReference type="SMART" id="SM00320">
    <property type="entry name" value="WD40"/>
    <property type="match status" value="2"/>
</dbReference>
<dbReference type="InterPro" id="IPR045223">
    <property type="entry name" value="RACK1-like"/>
</dbReference>
<proteinExistence type="inferred from homology"/>
<organism evidence="2 3">
    <name type="scientific">Stentor coeruleus</name>
    <dbReference type="NCBI Taxonomy" id="5963"/>
    <lineage>
        <taxon>Eukaryota</taxon>
        <taxon>Sar</taxon>
        <taxon>Alveolata</taxon>
        <taxon>Ciliophora</taxon>
        <taxon>Postciliodesmatophora</taxon>
        <taxon>Heterotrichea</taxon>
        <taxon>Heterotrichida</taxon>
        <taxon>Stentoridae</taxon>
        <taxon>Stentor</taxon>
    </lineage>
</organism>
<dbReference type="GO" id="GO:0043022">
    <property type="term" value="F:ribosome binding"/>
    <property type="evidence" value="ECO:0007669"/>
    <property type="project" value="InterPro"/>
</dbReference>